<dbReference type="NCBIfam" id="TIGR00135">
    <property type="entry name" value="gatC"/>
    <property type="match status" value="1"/>
</dbReference>
<dbReference type="Pfam" id="PF02686">
    <property type="entry name" value="GatC"/>
    <property type="match status" value="1"/>
</dbReference>
<evidence type="ECO:0000256" key="1">
    <source>
        <dbReference type="ARBA" id="ARBA00014426"/>
    </source>
</evidence>
<dbReference type="GO" id="GO:0006450">
    <property type="term" value="P:regulation of translational fidelity"/>
    <property type="evidence" value="ECO:0007669"/>
    <property type="project" value="InterPro"/>
</dbReference>
<dbReference type="PANTHER" id="PTHR15004:SF0">
    <property type="entry name" value="GLUTAMYL-TRNA(GLN) AMIDOTRANSFERASE SUBUNIT C, MITOCHONDRIAL"/>
    <property type="match status" value="1"/>
</dbReference>
<evidence type="ECO:0000256" key="2">
    <source>
        <dbReference type="SAM" id="MobiDB-lite"/>
    </source>
</evidence>
<dbReference type="OrthoDB" id="9813938at2"/>
<keyword evidence="3" id="KW-0808">Transferase</keyword>
<accession>A0A178IGJ6</accession>
<keyword evidence="4" id="KW-1185">Reference proteome</keyword>
<organism evidence="3 4">
    <name type="scientific">Termitidicoccus mucosus</name>
    <dbReference type="NCBI Taxonomy" id="1184151"/>
    <lineage>
        <taxon>Bacteria</taxon>
        <taxon>Pseudomonadati</taxon>
        <taxon>Verrucomicrobiota</taxon>
        <taxon>Opitutia</taxon>
        <taxon>Opitutales</taxon>
        <taxon>Opitutaceae</taxon>
        <taxon>Termitidicoccus</taxon>
    </lineage>
</organism>
<dbReference type="GO" id="GO:0070681">
    <property type="term" value="P:glutaminyl-tRNAGln biosynthesis via transamidation"/>
    <property type="evidence" value="ECO:0007669"/>
    <property type="project" value="TreeGrafter"/>
</dbReference>
<protein>
    <recommendedName>
        <fullName evidence="1">Glutamyl-tRNA(Gln) amidotransferase subunit C</fullName>
    </recommendedName>
</protein>
<dbReference type="AlphaFoldDB" id="A0A178IGJ6"/>
<gene>
    <name evidence="3" type="ORF">AW736_18355</name>
</gene>
<reference evidence="3 4" key="1">
    <citation type="submission" date="2016-01" db="EMBL/GenBank/DDBJ databases">
        <title>High potential of lignocellulose degradation of a new Verrucomicrobia species.</title>
        <authorList>
            <person name="Wang Y."/>
            <person name="Shi Y."/>
            <person name="Qiu Z."/>
            <person name="Liu S."/>
            <person name="Yang H."/>
        </authorList>
    </citation>
    <scope>NUCLEOTIDE SEQUENCE [LARGE SCALE GENOMIC DNA]</scope>
    <source>
        <strain evidence="3 4">TSB47</strain>
    </source>
</reference>
<dbReference type="Gene3D" id="1.10.20.60">
    <property type="entry name" value="Glu-tRNAGln amidotransferase C subunit, N-terminal domain"/>
    <property type="match status" value="1"/>
</dbReference>
<dbReference type="HAMAP" id="MF_00122">
    <property type="entry name" value="GatC"/>
    <property type="match status" value="1"/>
</dbReference>
<dbReference type="Proteomes" id="UP000078486">
    <property type="component" value="Unassembled WGS sequence"/>
</dbReference>
<dbReference type="InterPro" id="IPR036113">
    <property type="entry name" value="Asp/Glu-ADT_sf_sub_c"/>
</dbReference>
<feature type="region of interest" description="Disordered" evidence="2">
    <location>
        <begin position="64"/>
        <end position="85"/>
    </location>
</feature>
<dbReference type="PANTHER" id="PTHR15004">
    <property type="entry name" value="GLUTAMYL-TRNA(GLN) AMIDOTRANSFERASE SUBUNIT C, MITOCHONDRIAL"/>
    <property type="match status" value="1"/>
</dbReference>
<dbReference type="STRING" id="1184151.AW736_18355"/>
<dbReference type="RefSeq" id="WP_068771999.1">
    <property type="nucleotide sequence ID" value="NZ_KV441842.1"/>
</dbReference>
<feature type="non-terminal residue" evidence="3">
    <location>
        <position position="85"/>
    </location>
</feature>
<comment type="caution">
    <text evidence="3">The sequence shown here is derived from an EMBL/GenBank/DDBJ whole genome shotgun (WGS) entry which is preliminary data.</text>
</comment>
<dbReference type="SUPFAM" id="SSF141000">
    <property type="entry name" value="Glu-tRNAGln amidotransferase C subunit"/>
    <property type="match status" value="1"/>
</dbReference>
<dbReference type="InterPro" id="IPR003837">
    <property type="entry name" value="GatC"/>
</dbReference>
<dbReference type="GO" id="GO:0016740">
    <property type="term" value="F:transferase activity"/>
    <property type="evidence" value="ECO:0007669"/>
    <property type="project" value="UniProtKB-KW"/>
</dbReference>
<evidence type="ECO:0000313" key="4">
    <source>
        <dbReference type="Proteomes" id="UP000078486"/>
    </source>
</evidence>
<proteinExistence type="inferred from homology"/>
<evidence type="ECO:0000313" key="3">
    <source>
        <dbReference type="EMBL" id="OAM88146.1"/>
    </source>
</evidence>
<name>A0A178IGJ6_9BACT</name>
<sequence>MPADLDIDHIARLARIDLTPEEKAAFSAQLGDVLAHIEKLKQVDVTCVEPTAHGFPIYNVWQADEPGPTLTPEQALGNAPAQRDN</sequence>
<dbReference type="EMBL" id="LRRQ01000143">
    <property type="protein sequence ID" value="OAM88146.1"/>
    <property type="molecule type" value="Genomic_DNA"/>
</dbReference>